<evidence type="ECO:0000313" key="3">
    <source>
        <dbReference type="Proteomes" id="UP000032458"/>
    </source>
</evidence>
<name>A0A0D7CJV8_9ACTN</name>
<dbReference type="Proteomes" id="UP000032458">
    <property type="component" value="Unassembled WGS sequence"/>
</dbReference>
<keyword evidence="1" id="KW-1133">Transmembrane helix</keyword>
<dbReference type="EMBL" id="JRKI01000032">
    <property type="protein sequence ID" value="KIZ15687.1"/>
    <property type="molecule type" value="Genomic_DNA"/>
</dbReference>
<evidence type="ECO:0000256" key="1">
    <source>
        <dbReference type="SAM" id="Phobius"/>
    </source>
</evidence>
<keyword evidence="1" id="KW-0472">Membrane</keyword>
<proteinExistence type="predicted"/>
<organism evidence="2 3">
    <name type="scientific">Streptomyces natalensis ATCC 27448</name>
    <dbReference type="NCBI Taxonomy" id="1240678"/>
    <lineage>
        <taxon>Bacteria</taxon>
        <taxon>Bacillati</taxon>
        <taxon>Actinomycetota</taxon>
        <taxon>Actinomycetes</taxon>
        <taxon>Kitasatosporales</taxon>
        <taxon>Streptomycetaceae</taxon>
        <taxon>Streptomyces</taxon>
    </lineage>
</organism>
<comment type="caution">
    <text evidence="2">The sequence shown here is derived from an EMBL/GenBank/DDBJ whole genome shotgun (WGS) entry which is preliminary data.</text>
</comment>
<gene>
    <name evidence="2" type="ORF">SNA_25460</name>
</gene>
<protein>
    <submittedName>
        <fullName evidence="2">Uncharacterized protein</fullName>
    </submittedName>
</protein>
<dbReference type="AlphaFoldDB" id="A0A0D7CJV8"/>
<accession>A0A0D7CJV8</accession>
<dbReference type="PATRIC" id="fig|1240678.4.peg.5413"/>
<keyword evidence="3" id="KW-1185">Reference proteome</keyword>
<dbReference type="RefSeq" id="WP_030065847.1">
    <property type="nucleotide sequence ID" value="NZ_JRKI01000032.1"/>
</dbReference>
<feature type="transmembrane region" description="Helical" evidence="1">
    <location>
        <begin position="38"/>
        <end position="57"/>
    </location>
</feature>
<sequence>MKHTARTLRSRLADRWLTCVARMTTTRSDAGLETLEKLIIGAVLIVAATAFGVVFNGKFHSLMNTFKSSF</sequence>
<reference evidence="2 3" key="1">
    <citation type="submission" date="2014-09" db="EMBL/GenBank/DDBJ databases">
        <title>Draft genome sequence of Streptomyces natalensis ATCC 27448, producer of the antifungal pimaricin.</title>
        <authorList>
            <person name="Mendes M.V."/>
            <person name="Beites T."/>
            <person name="Pires S."/>
            <person name="Santos C.L."/>
            <person name="Moradas-Ferreira P."/>
        </authorList>
    </citation>
    <scope>NUCLEOTIDE SEQUENCE [LARGE SCALE GENOMIC DNA]</scope>
    <source>
        <strain evidence="2 3">ATCC 27448</strain>
    </source>
</reference>
<evidence type="ECO:0000313" key="2">
    <source>
        <dbReference type="EMBL" id="KIZ15687.1"/>
    </source>
</evidence>
<keyword evidence="1" id="KW-0812">Transmembrane</keyword>